<evidence type="ECO:0008006" key="3">
    <source>
        <dbReference type="Google" id="ProtNLM"/>
    </source>
</evidence>
<gene>
    <name evidence="1" type="ORF">HTSR_0575</name>
</gene>
<name>A0A1D8S334_9EURY</name>
<dbReference type="AlphaFoldDB" id="A0A1D8S334"/>
<dbReference type="GeneID" id="29828586"/>
<evidence type="ECO:0000313" key="1">
    <source>
        <dbReference type="EMBL" id="AOW79770.1"/>
    </source>
</evidence>
<protein>
    <recommendedName>
        <fullName evidence="3">Type I restriction enzyme R protein N-terminal domain-containing protein</fullName>
    </recommendedName>
</protein>
<accession>A0A1D8S334</accession>
<organism evidence="1 2">
    <name type="scientific">Halodesulfurarchaeum formicicum</name>
    <dbReference type="NCBI Taxonomy" id="1873524"/>
    <lineage>
        <taxon>Archaea</taxon>
        <taxon>Methanobacteriati</taxon>
        <taxon>Methanobacteriota</taxon>
        <taxon>Stenosarchaea group</taxon>
        <taxon>Halobacteria</taxon>
        <taxon>Halobacteriales</taxon>
        <taxon>Halobacteriaceae</taxon>
        <taxon>Halodesulfurarchaeum</taxon>
    </lineage>
</organism>
<dbReference type="STRING" id="1873524.HSR6_0563"/>
<sequence>MTDSQLKEFDPVAERVRQQLRTFPLKFRELGEGGKLSQILTAGETQTLQGPYVGQQPEVFTEQYLIEPVLAGLGYRNPASVEYDGTGPHFVRRPTTFRSVESKRPDYLLKQVDPALVCILESKAANREQKATRAATNDIREYIEVNAFCKYLRQMEHEYMVAIGTDGLRWTLWRSNLHTDKEEEVCRVDLTDELRAIAKRLNVIEGQTDRTADDIRNGIKEFVDHFAADRLPSVVK</sequence>
<reference evidence="1 2" key="1">
    <citation type="submission" date="2016-06" db="EMBL/GenBank/DDBJ databases">
        <title>Discovery of anaerobic lithoheterotrophic haloarchaeon capable of sulfur respiration by hydrogen and formate.</title>
        <authorList>
            <person name="Sorokin D.Y."/>
            <person name="Kublanov I.V."/>
            <person name="Roman P."/>
            <person name="Sinninghe Damste J.S."/>
            <person name="Golyshin P.N."/>
            <person name="Rojo D."/>
            <person name="Ciordia S."/>
            <person name="Mena Md.C."/>
            <person name="Ferrer M."/>
            <person name="Smedile F."/>
            <person name="Messina E."/>
            <person name="La Cono V."/>
            <person name="Yakimov M.M."/>
        </authorList>
    </citation>
    <scope>NUCLEOTIDE SEQUENCE [LARGE SCALE GENOMIC DNA]</scope>
    <source>
        <strain evidence="1 2">HTSR1</strain>
    </source>
</reference>
<proteinExistence type="predicted"/>
<dbReference type="RefSeq" id="WP_157754356.1">
    <property type="nucleotide sequence ID" value="NZ_CP016070.1"/>
</dbReference>
<dbReference type="KEGG" id="halh:HTSR_0575"/>
<dbReference type="EMBL" id="CP016070">
    <property type="protein sequence ID" value="AOW79770.1"/>
    <property type="molecule type" value="Genomic_DNA"/>
</dbReference>
<evidence type="ECO:0000313" key="2">
    <source>
        <dbReference type="Proteomes" id="UP000185608"/>
    </source>
</evidence>
<dbReference type="Proteomes" id="UP000185608">
    <property type="component" value="Chromosome"/>
</dbReference>